<evidence type="ECO:0000256" key="5">
    <source>
        <dbReference type="ARBA" id="ARBA00020555"/>
    </source>
</evidence>
<dbReference type="UniPathway" id="UPA00246"/>
<dbReference type="InterPro" id="IPR003766">
    <property type="entry name" value="Uronate_isomerase"/>
</dbReference>
<dbReference type="GO" id="GO:0042840">
    <property type="term" value="P:D-glucuronate catabolic process"/>
    <property type="evidence" value="ECO:0007669"/>
    <property type="project" value="TreeGrafter"/>
</dbReference>
<dbReference type="STRING" id="1364.LP2241_20298"/>
<sequence length="474" mass="53969">MFIDNDFLLESDLAKSLFHDVAEKAPIIDYHCHLDPKQIAENVRFDSITELWLSGDHYKWRAMRACGIPEAAITGDASEWEKFYAWAQTVERSLGNPLYHWTHLELKQFFGITELLNRESAERIFKACNHYLSVHEVTAQSLILAANVKYIGTTDDMLSDLSYHQQLAASNFPCQVSPSFRPDPVIGIEACGFSDYIQSISEFRGSQVTGFLDLVDFLETRLRYFTANGGSVSDHGFTALRYAPASPEELDRIFNKAMGKHQLTADEVAKWQGQLMVALGRLYKRYDWVMQLHFGAIRRTNTRLFELAGADSGGDSSYDQADLAWQLNRLLDALDQTNELPRTILYTTNPSQNDLIVTSCANFQMNDDGIRSRVQFGAGWWFNDTYRGMISQMESLADNGLLMNFVGMLTDSRSFLSYSRHDYFRRILANYIADKVVRGLYPDNLTLLSQLIGDICYNNAKSYFKFNPLSESGK</sequence>
<accession>A0A0D6DWK6</accession>
<dbReference type="RefSeq" id="WP_047915100.1">
    <property type="nucleotide sequence ID" value="NZ_LN774769.1"/>
</dbReference>
<gene>
    <name evidence="7 8" type="primary">uxaC</name>
    <name evidence="8" type="ORF">LACPI_0680</name>
</gene>
<dbReference type="Pfam" id="PF02614">
    <property type="entry name" value="UxaC"/>
    <property type="match status" value="1"/>
</dbReference>
<dbReference type="PANTHER" id="PTHR30068:SF4">
    <property type="entry name" value="URONATE ISOMERASE"/>
    <property type="match status" value="1"/>
</dbReference>
<dbReference type="SUPFAM" id="SSF51556">
    <property type="entry name" value="Metallo-dependent hydrolases"/>
    <property type="match status" value="1"/>
</dbReference>
<comment type="similarity">
    <text evidence="3 7">Belongs to the metallo-dependent hydrolases superfamily. Uronate isomerase family.</text>
</comment>
<dbReference type="EC" id="5.3.1.12" evidence="4 7"/>
<dbReference type="NCBIfam" id="NF002794">
    <property type="entry name" value="PRK02925.1"/>
    <property type="match status" value="1"/>
</dbReference>
<comment type="pathway">
    <text evidence="2 7">Carbohydrate metabolism; pentose and glucuronate interconversion.</text>
</comment>
<dbReference type="PANTHER" id="PTHR30068">
    <property type="entry name" value="URONATE ISOMERASE"/>
    <property type="match status" value="1"/>
</dbReference>
<dbReference type="KEGG" id="lpk:LACPI_0680"/>
<organism evidence="8 9">
    <name type="scientific">Pseudolactococcus piscium MKFS47</name>
    <dbReference type="NCBI Taxonomy" id="297352"/>
    <lineage>
        <taxon>Bacteria</taxon>
        <taxon>Bacillati</taxon>
        <taxon>Bacillota</taxon>
        <taxon>Bacilli</taxon>
        <taxon>Lactobacillales</taxon>
        <taxon>Streptococcaceae</taxon>
        <taxon>Pseudolactococcus</taxon>
    </lineage>
</organism>
<comment type="catalytic activity">
    <reaction evidence="1 7">
        <text>D-glucuronate = D-fructuronate</text>
        <dbReference type="Rhea" id="RHEA:13049"/>
        <dbReference type="ChEBI" id="CHEBI:58720"/>
        <dbReference type="ChEBI" id="CHEBI:59863"/>
        <dbReference type="EC" id="5.3.1.12"/>
    </reaction>
</comment>
<evidence type="ECO:0000313" key="9">
    <source>
        <dbReference type="Proteomes" id="UP000033166"/>
    </source>
</evidence>
<evidence type="ECO:0000313" key="8">
    <source>
        <dbReference type="EMBL" id="CEN27880.1"/>
    </source>
</evidence>
<dbReference type="Gene3D" id="3.20.20.140">
    <property type="entry name" value="Metal-dependent hydrolases"/>
    <property type="match status" value="1"/>
</dbReference>
<dbReference type="AlphaFoldDB" id="A0A0D6DWK6"/>
<dbReference type="HOGENOM" id="CLU_044465_1_0_9"/>
<reference evidence="9" key="1">
    <citation type="submission" date="2015-01" db="EMBL/GenBank/DDBJ databases">
        <authorList>
            <person name="Andreevskaya M."/>
        </authorList>
    </citation>
    <scope>NUCLEOTIDE SEQUENCE [LARGE SCALE GENOMIC DNA]</scope>
    <source>
        <strain evidence="9">MKFS47</strain>
    </source>
</reference>
<dbReference type="HAMAP" id="MF_00675">
    <property type="entry name" value="UxaC"/>
    <property type="match status" value="1"/>
</dbReference>
<keyword evidence="6 7" id="KW-0413">Isomerase</keyword>
<dbReference type="Proteomes" id="UP000033166">
    <property type="component" value="Chromosome I"/>
</dbReference>
<dbReference type="InterPro" id="IPR032466">
    <property type="entry name" value="Metal_Hydrolase"/>
</dbReference>
<dbReference type="GO" id="GO:0008880">
    <property type="term" value="F:glucuronate isomerase activity"/>
    <property type="evidence" value="ECO:0007669"/>
    <property type="project" value="UniProtKB-UniRule"/>
</dbReference>
<evidence type="ECO:0000256" key="2">
    <source>
        <dbReference type="ARBA" id="ARBA00004892"/>
    </source>
</evidence>
<name>A0A0D6DWK6_9LACT</name>
<dbReference type="GO" id="GO:0019698">
    <property type="term" value="P:D-galacturonate catabolic process"/>
    <property type="evidence" value="ECO:0007669"/>
    <property type="project" value="TreeGrafter"/>
</dbReference>
<evidence type="ECO:0000256" key="7">
    <source>
        <dbReference type="HAMAP-Rule" id="MF_00675"/>
    </source>
</evidence>
<dbReference type="EMBL" id="LN774769">
    <property type="protein sequence ID" value="CEN27880.1"/>
    <property type="molecule type" value="Genomic_DNA"/>
</dbReference>
<protein>
    <recommendedName>
        <fullName evidence="5 7">Uronate isomerase</fullName>
        <ecNumber evidence="4 7">5.3.1.12</ecNumber>
    </recommendedName>
    <alternativeName>
        <fullName evidence="7">Glucuronate isomerase</fullName>
    </alternativeName>
    <alternativeName>
        <fullName evidence="7">Uronic isomerase</fullName>
    </alternativeName>
</protein>
<dbReference type="Gene3D" id="1.10.2020.10">
    <property type="entry name" value="uronate isomerase, domain 2, chain A"/>
    <property type="match status" value="1"/>
</dbReference>
<proteinExistence type="inferred from homology"/>
<evidence type="ECO:0000256" key="3">
    <source>
        <dbReference type="ARBA" id="ARBA00008397"/>
    </source>
</evidence>
<evidence type="ECO:0000256" key="4">
    <source>
        <dbReference type="ARBA" id="ARBA00012546"/>
    </source>
</evidence>
<evidence type="ECO:0000256" key="6">
    <source>
        <dbReference type="ARBA" id="ARBA00023235"/>
    </source>
</evidence>
<comment type="catalytic activity">
    <reaction evidence="7">
        <text>aldehydo-D-galacturonate = keto-D-tagaturonate</text>
        <dbReference type="Rhea" id="RHEA:27702"/>
        <dbReference type="ChEBI" id="CHEBI:12952"/>
        <dbReference type="ChEBI" id="CHEBI:17886"/>
    </reaction>
</comment>
<evidence type="ECO:0000256" key="1">
    <source>
        <dbReference type="ARBA" id="ARBA00001165"/>
    </source>
</evidence>